<evidence type="ECO:0000313" key="10">
    <source>
        <dbReference type="EMBL" id="EDP97769.1"/>
    </source>
</evidence>
<dbReference type="InterPro" id="IPR018212">
    <property type="entry name" value="Na/solute_symporter_CS"/>
</dbReference>
<evidence type="ECO:0000256" key="8">
    <source>
        <dbReference type="RuleBase" id="RU362091"/>
    </source>
</evidence>
<feature type="transmembrane region" description="Helical" evidence="9">
    <location>
        <begin position="539"/>
        <end position="561"/>
    </location>
</feature>
<keyword evidence="4" id="KW-1003">Cell membrane</keyword>
<feature type="transmembrane region" description="Helical" evidence="9">
    <location>
        <begin position="280"/>
        <end position="300"/>
    </location>
</feature>
<dbReference type="EMBL" id="ABIB01000002">
    <property type="protein sequence ID" value="EDP97769.1"/>
    <property type="molecule type" value="Genomic_DNA"/>
</dbReference>
<keyword evidence="7 9" id="KW-0472">Membrane</keyword>
<comment type="similarity">
    <text evidence="2 8">Belongs to the sodium:solute symporter (SSF) (TC 2.A.21) family.</text>
</comment>
<evidence type="ECO:0000313" key="11">
    <source>
        <dbReference type="Proteomes" id="UP000002945"/>
    </source>
</evidence>
<dbReference type="PANTHER" id="PTHR48086:SF5">
    <property type="entry name" value="NA(+):SOLUTE SYMPORTER (SSF FAMILY)"/>
    <property type="match status" value="1"/>
</dbReference>
<feature type="transmembrane region" description="Helical" evidence="9">
    <location>
        <begin position="116"/>
        <end position="134"/>
    </location>
</feature>
<dbReference type="InterPro" id="IPR019899">
    <property type="entry name" value="Na/solute_symporter_VC_2705"/>
</dbReference>
<feature type="transmembrane region" description="Helical" evidence="9">
    <location>
        <begin position="77"/>
        <end position="95"/>
    </location>
</feature>
<feature type="transmembrane region" description="Helical" evidence="9">
    <location>
        <begin position="179"/>
        <end position="200"/>
    </location>
</feature>
<proteinExistence type="inferred from homology"/>
<keyword evidence="6 9" id="KW-1133">Transmembrane helix</keyword>
<feature type="transmembrane region" description="Helical" evidence="9">
    <location>
        <begin position="471"/>
        <end position="494"/>
    </location>
</feature>
<dbReference type="PANTHER" id="PTHR48086">
    <property type="entry name" value="SODIUM/PROLINE SYMPORTER-RELATED"/>
    <property type="match status" value="1"/>
</dbReference>
<comment type="caution">
    <text evidence="10">The sequence shown here is derived from an EMBL/GenBank/DDBJ whole genome shotgun (WGS) entry which is preliminary data.</text>
</comment>
<dbReference type="NCBIfam" id="TIGR03648">
    <property type="entry name" value="Na_symport_lg"/>
    <property type="match status" value="1"/>
</dbReference>
<keyword evidence="5 9" id="KW-0812">Transmembrane</keyword>
<dbReference type="PROSITE" id="PS00457">
    <property type="entry name" value="NA_SOLUT_SYMP_2"/>
    <property type="match status" value="1"/>
</dbReference>
<feature type="transmembrane region" description="Helical" evidence="9">
    <location>
        <begin position="398"/>
        <end position="422"/>
    </location>
</feature>
<feature type="transmembrane region" description="Helical" evidence="9">
    <location>
        <begin position="146"/>
        <end position="167"/>
    </location>
</feature>
<reference evidence="10 11" key="1">
    <citation type="journal article" date="2011" name="J. Bacteriol.">
        <title>Genome sequence of the algicidal bacterium Kordia algicida OT-1.</title>
        <authorList>
            <person name="Lee H.S."/>
            <person name="Kang S.G."/>
            <person name="Kwon K.K."/>
            <person name="Lee J.H."/>
            <person name="Kim S.J."/>
        </authorList>
    </citation>
    <scope>NUCLEOTIDE SEQUENCE [LARGE SCALE GENOMIC DNA]</scope>
    <source>
        <strain evidence="10 11">OT-1</strain>
    </source>
</reference>
<dbReference type="CDD" id="cd11480">
    <property type="entry name" value="SLC5sbd_u4"/>
    <property type="match status" value="1"/>
</dbReference>
<accession>A9DMR6</accession>
<dbReference type="OrthoDB" id="9814523at2"/>
<dbReference type="RefSeq" id="WP_007096817.1">
    <property type="nucleotide sequence ID" value="NZ_CP142125.1"/>
</dbReference>
<dbReference type="InterPro" id="IPR050277">
    <property type="entry name" value="Sodium:Solute_Symporter"/>
</dbReference>
<dbReference type="GO" id="GO:0005886">
    <property type="term" value="C:plasma membrane"/>
    <property type="evidence" value="ECO:0007669"/>
    <property type="project" value="TreeGrafter"/>
</dbReference>
<gene>
    <name evidence="10" type="ORF">KAOT1_21442</name>
</gene>
<sequence>MSVQTWTWILVGITFALYFGIAIWARAGSTKEFYVAGGGVSPLANGMATAADWMSAASFISMAGLISFMGYDGSVFLMGWTGGYVLLALLLAPYLRKFGKFTVPDFIGDRYYSNTARTVAVICALIVSFTYVAGQMRGVGIVFSQFLQVDINLGVIIGMTVVLIFAFLGGMKGITYTQVAQYCVLIFAFMVPAFFISMQMTGNIIPQIGMGGEVESGGFLLDKLDKLHTELGFNEYTSGTKSTWDVFAITLALMVGTAGLPHVIVRFFTVPKVKDARKSAGLALLFIAILYTTAPAIAVFSRTNLIETVSEKEYEEIPAWFKNWENTGLIAWADKNGDGKIQYVAGDALSKKKPEYTAERGAHGERLVSNASTAKNELYVDRDIMVLANPEIAKLPNWVIALVAAGGLAAALSTAAGLLLVISTSISHDLIKKQLKPNISDKGELLAARIAILVAIIIAGLFGIYPPGFVAAVVALAFGLAAASFFPAIILGIFDKRMNKEGAIAGMVVGIVLMLFYMIRYKTGLIGVLDPLPKSEWWFGTSPEGFGTIAMIVNVIVSVVVSRMTAAPPKDVQEMVENIRIPSGAGEASSH</sequence>
<organism evidence="10 11">
    <name type="scientific">Kordia algicida OT-1</name>
    <dbReference type="NCBI Taxonomy" id="391587"/>
    <lineage>
        <taxon>Bacteria</taxon>
        <taxon>Pseudomonadati</taxon>
        <taxon>Bacteroidota</taxon>
        <taxon>Flavobacteriia</taxon>
        <taxon>Flavobacteriales</taxon>
        <taxon>Flavobacteriaceae</taxon>
        <taxon>Kordia</taxon>
    </lineage>
</organism>
<dbReference type="eggNOG" id="COG4147">
    <property type="taxonomic scope" value="Bacteria"/>
</dbReference>
<dbReference type="GO" id="GO:0022857">
    <property type="term" value="F:transmembrane transporter activity"/>
    <property type="evidence" value="ECO:0007669"/>
    <property type="project" value="InterPro"/>
</dbReference>
<evidence type="ECO:0000256" key="5">
    <source>
        <dbReference type="ARBA" id="ARBA00022692"/>
    </source>
</evidence>
<dbReference type="Gene3D" id="1.20.1730.10">
    <property type="entry name" value="Sodium/glucose cotransporter"/>
    <property type="match status" value="1"/>
</dbReference>
<dbReference type="InterPro" id="IPR001734">
    <property type="entry name" value="Na/solute_symporter"/>
</dbReference>
<dbReference type="Pfam" id="PF00474">
    <property type="entry name" value="SSF"/>
    <property type="match status" value="2"/>
</dbReference>
<dbReference type="STRING" id="391587.KAOT1_21442"/>
<evidence type="ECO:0000256" key="1">
    <source>
        <dbReference type="ARBA" id="ARBA00004141"/>
    </source>
</evidence>
<feature type="transmembrane region" description="Helical" evidence="9">
    <location>
        <begin position="6"/>
        <end position="25"/>
    </location>
</feature>
<evidence type="ECO:0000256" key="4">
    <source>
        <dbReference type="ARBA" id="ARBA00022475"/>
    </source>
</evidence>
<evidence type="ECO:0000256" key="7">
    <source>
        <dbReference type="ARBA" id="ARBA00023136"/>
    </source>
</evidence>
<dbReference type="InterPro" id="IPR038377">
    <property type="entry name" value="Na/Glc_symporter_sf"/>
</dbReference>
<dbReference type="AlphaFoldDB" id="A9DMR6"/>
<comment type="subcellular location">
    <subcellularLocation>
        <location evidence="1">Membrane</location>
        <topology evidence="1">Multi-pass membrane protein</topology>
    </subcellularLocation>
</comment>
<name>A9DMR6_9FLAO</name>
<feature type="transmembrane region" description="Helical" evidence="9">
    <location>
        <begin position="246"/>
        <end position="268"/>
    </location>
</feature>
<keyword evidence="11" id="KW-1185">Reference proteome</keyword>
<evidence type="ECO:0000256" key="3">
    <source>
        <dbReference type="ARBA" id="ARBA00022448"/>
    </source>
</evidence>
<dbReference type="HOGENOM" id="CLU_018808_8_2_10"/>
<protein>
    <submittedName>
        <fullName evidence="10">Sodium:solute symporter family protein</fullName>
    </submittedName>
</protein>
<dbReference type="PROSITE" id="PS50283">
    <property type="entry name" value="NA_SOLUT_SYMP_3"/>
    <property type="match status" value="1"/>
</dbReference>
<evidence type="ECO:0000256" key="2">
    <source>
        <dbReference type="ARBA" id="ARBA00006434"/>
    </source>
</evidence>
<feature type="transmembrane region" description="Helical" evidence="9">
    <location>
        <begin position="501"/>
        <end position="519"/>
    </location>
</feature>
<evidence type="ECO:0000256" key="6">
    <source>
        <dbReference type="ARBA" id="ARBA00022989"/>
    </source>
</evidence>
<feature type="transmembrane region" description="Helical" evidence="9">
    <location>
        <begin position="443"/>
        <end position="465"/>
    </location>
</feature>
<keyword evidence="3" id="KW-0813">Transport</keyword>
<dbReference type="Proteomes" id="UP000002945">
    <property type="component" value="Unassembled WGS sequence"/>
</dbReference>
<evidence type="ECO:0000256" key="9">
    <source>
        <dbReference type="SAM" id="Phobius"/>
    </source>
</evidence>
<dbReference type="GO" id="GO:0046942">
    <property type="term" value="P:carboxylic acid transport"/>
    <property type="evidence" value="ECO:0007669"/>
    <property type="project" value="UniProtKB-ARBA"/>
</dbReference>